<evidence type="ECO:0000313" key="2">
    <source>
        <dbReference type="EMBL" id="ARN78020.1"/>
    </source>
</evidence>
<dbReference type="STRING" id="331648.BST97_08410"/>
<gene>
    <name evidence="2" type="ORF">BST97_08410</name>
</gene>
<organism evidence="2 3">
    <name type="scientific">Nonlabens spongiae</name>
    <dbReference type="NCBI Taxonomy" id="331648"/>
    <lineage>
        <taxon>Bacteria</taxon>
        <taxon>Pseudomonadati</taxon>
        <taxon>Bacteroidota</taxon>
        <taxon>Flavobacteriia</taxon>
        <taxon>Flavobacteriales</taxon>
        <taxon>Flavobacteriaceae</taxon>
        <taxon>Nonlabens</taxon>
    </lineage>
</organism>
<keyword evidence="3" id="KW-1185">Reference proteome</keyword>
<evidence type="ECO:0000313" key="3">
    <source>
        <dbReference type="Proteomes" id="UP000193431"/>
    </source>
</evidence>
<dbReference type="AlphaFoldDB" id="A0A1W6MKA1"/>
<reference evidence="2 3" key="1">
    <citation type="submission" date="2016-11" db="EMBL/GenBank/DDBJ databases">
        <title>Trade-off between light-utilization and light-protection in marine flavobacteria.</title>
        <authorList>
            <person name="Kumagai Y."/>
        </authorList>
    </citation>
    <scope>NUCLEOTIDE SEQUENCE [LARGE SCALE GENOMIC DNA]</scope>
    <source>
        <strain evidence="2 3">JCM 13191</strain>
    </source>
</reference>
<dbReference type="Proteomes" id="UP000193431">
    <property type="component" value="Chromosome"/>
</dbReference>
<keyword evidence="1" id="KW-0812">Transmembrane</keyword>
<keyword evidence="1" id="KW-0472">Membrane</keyword>
<dbReference type="EMBL" id="CP019344">
    <property type="protein sequence ID" value="ARN78020.1"/>
    <property type="molecule type" value="Genomic_DNA"/>
</dbReference>
<sequence>MAVVIINCISETLGYLSIDSDSMFIYYNLYFLIHQTLWLYIAVDIFKLKYCRVFIPAGYVAFYIIDKLLIETEGLLYFSFISSSLTYIVVLLIVCFSKLKNEALDFFEHRQFAFVSAPLLFFCSMSFIFAFRDSKLRSEEVFGIGLYEVMSYSGSIVYYTLLMVFAVSFTKLNKSNQ</sequence>
<name>A0A1W6MKA1_9FLAO</name>
<feature type="transmembrane region" description="Helical" evidence="1">
    <location>
        <begin position="151"/>
        <end position="170"/>
    </location>
</feature>
<accession>A0A1W6MKA1</accession>
<protein>
    <submittedName>
        <fullName evidence="2">Uncharacterized protein</fullName>
    </submittedName>
</protein>
<feature type="transmembrane region" description="Helical" evidence="1">
    <location>
        <begin position="24"/>
        <end position="43"/>
    </location>
</feature>
<feature type="transmembrane region" description="Helical" evidence="1">
    <location>
        <begin position="111"/>
        <end position="131"/>
    </location>
</feature>
<proteinExistence type="predicted"/>
<evidence type="ECO:0000256" key="1">
    <source>
        <dbReference type="SAM" id="Phobius"/>
    </source>
</evidence>
<keyword evidence="1" id="KW-1133">Transmembrane helix</keyword>
<feature type="transmembrane region" description="Helical" evidence="1">
    <location>
        <begin position="50"/>
        <end position="70"/>
    </location>
</feature>
<feature type="transmembrane region" description="Helical" evidence="1">
    <location>
        <begin position="76"/>
        <end position="99"/>
    </location>
</feature>